<keyword evidence="3" id="KW-1185">Reference proteome</keyword>
<feature type="region of interest" description="Disordered" evidence="1">
    <location>
        <begin position="284"/>
        <end position="333"/>
    </location>
</feature>
<evidence type="ECO:0000313" key="2">
    <source>
        <dbReference type="EMBL" id="GFH58863.1"/>
    </source>
</evidence>
<gene>
    <name evidence="2" type="ORF">CTEN210_15339</name>
</gene>
<accession>A0AAD3HD98</accession>
<feature type="region of interest" description="Disordered" evidence="1">
    <location>
        <begin position="360"/>
        <end position="383"/>
    </location>
</feature>
<name>A0AAD3HD98_9STRA</name>
<feature type="compositionally biased region" description="Basic and acidic residues" evidence="1">
    <location>
        <begin position="237"/>
        <end position="257"/>
    </location>
</feature>
<protein>
    <submittedName>
        <fullName evidence="2">Uncharacterized protein</fullName>
    </submittedName>
</protein>
<feature type="region of interest" description="Disordered" evidence="1">
    <location>
        <begin position="232"/>
        <end position="260"/>
    </location>
</feature>
<comment type="caution">
    <text evidence="2">The sequence shown here is derived from an EMBL/GenBank/DDBJ whole genome shotgun (WGS) entry which is preliminary data.</text>
</comment>
<reference evidence="2 3" key="1">
    <citation type="journal article" date="2021" name="Sci. Rep.">
        <title>The genome of the diatom Chaetoceros tenuissimus carries an ancient integrated fragment of an extant virus.</title>
        <authorList>
            <person name="Hongo Y."/>
            <person name="Kimura K."/>
            <person name="Takaki Y."/>
            <person name="Yoshida Y."/>
            <person name="Baba S."/>
            <person name="Kobayashi G."/>
            <person name="Nagasaki K."/>
            <person name="Hano T."/>
            <person name="Tomaru Y."/>
        </authorList>
    </citation>
    <scope>NUCLEOTIDE SEQUENCE [LARGE SCALE GENOMIC DNA]</scope>
    <source>
        <strain evidence="2 3">NIES-3715</strain>
    </source>
</reference>
<feature type="compositionally biased region" description="Low complexity" evidence="1">
    <location>
        <begin position="1"/>
        <end position="12"/>
    </location>
</feature>
<evidence type="ECO:0000313" key="3">
    <source>
        <dbReference type="Proteomes" id="UP001054902"/>
    </source>
</evidence>
<evidence type="ECO:0000256" key="1">
    <source>
        <dbReference type="SAM" id="MobiDB-lite"/>
    </source>
</evidence>
<feature type="region of interest" description="Disordered" evidence="1">
    <location>
        <begin position="1"/>
        <end position="56"/>
    </location>
</feature>
<dbReference type="Proteomes" id="UP001054902">
    <property type="component" value="Unassembled WGS sequence"/>
</dbReference>
<sequence>MVVISSESSTSSIVAKQAMGSLQGEIHRRKKRLNSLKGSDEAQKKDKGRSNNQGIMSVKTFEESIKMNGLNSSKITDLRRKRRALRALAKQNTFGSADGNSVSTASVSAGSMRVSYGHITIREYSMIPGDNPSVSRGVPLSLDWQHFWEGSFPVDTYESIKTEPRHHLEMRVPPDERAKILRDSGSNWKEIQSSIRAANITRRDRLNTLRRLPSQNFDEKVEKLGRGFKKMFGAGKKSRDSHEQRVSDHTPEKRSDLDISQDSKISLQSLEKEKDEIDVSWSHSASNYDLSPDSDNVVNKPKDQKKIASFSSDVGYNRMKRNDDDGSSSIPTIVTLPVSPSPLSDDLTFADSTLEDESELSFTSTEISDLKGPKLTGRKPKTTSSVNYEYSDIERARYLNSLEKKRSRKQPNERRVTFWDENVESDAEDQDACCTECKFLSFVVKVQKQKQSQFQPLY</sequence>
<dbReference type="EMBL" id="BLLK01000062">
    <property type="protein sequence ID" value="GFH58863.1"/>
    <property type="molecule type" value="Genomic_DNA"/>
</dbReference>
<dbReference type="AlphaFoldDB" id="A0AAD3HD98"/>
<feature type="compositionally biased region" description="Basic and acidic residues" evidence="1">
    <location>
        <begin position="38"/>
        <end position="49"/>
    </location>
</feature>
<organism evidence="2 3">
    <name type="scientific">Chaetoceros tenuissimus</name>
    <dbReference type="NCBI Taxonomy" id="426638"/>
    <lineage>
        <taxon>Eukaryota</taxon>
        <taxon>Sar</taxon>
        <taxon>Stramenopiles</taxon>
        <taxon>Ochrophyta</taxon>
        <taxon>Bacillariophyta</taxon>
        <taxon>Coscinodiscophyceae</taxon>
        <taxon>Chaetocerotophycidae</taxon>
        <taxon>Chaetocerotales</taxon>
        <taxon>Chaetocerotaceae</taxon>
        <taxon>Chaetoceros</taxon>
    </lineage>
</organism>
<proteinExistence type="predicted"/>
<feature type="compositionally biased region" description="Polar residues" evidence="1">
    <location>
        <begin position="284"/>
        <end position="297"/>
    </location>
</feature>